<dbReference type="PATRIC" id="fig|1433287.3.peg.925"/>
<dbReference type="STRING" id="1433287.X808_9280"/>
<evidence type="ECO:0000313" key="2">
    <source>
        <dbReference type="Proteomes" id="UP000066995"/>
    </source>
</evidence>
<dbReference type="Pfam" id="PF10934">
    <property type="entry name" value="Sheath_initiator"/>
    <property type="match status" value="1"/>
</dbReference>
<name>W0QA77_9PAST</name>
<reference evidence="1 2" key="1">
    <citation type="submission" date="2013-12" db="EMBL/GenBank/DDBJ databases">
        <title>Annotation of the Mannheimia varigena USDA-ARS-USMARC-1296 complete genome.</title>
        <authorList>
            <person name="Harhay G.P."/>
            <person name="Clawson M.L."/>
            <person name="Murray R.W."/>
            <person name="Lubbers B.V."/>
            <person name="Heaton M.P."/>
            <person name="Chitko-Mckown C.G."/>
            <person name="Harhay D.M."/>
            <person name="Smith T.P.L."/>
        </authorList>
    </citation>
    <scope>NUCLEOTIDE SEQUENCE [LARGE SCALE GENOMIC DNA]</scope>
    <source>
        <strain evidence="1 2">USDA-ARS-USMARC-1296</strain>
    </source>
</reference>
<protein>
    <submittedName>
        <fullName evidence="1">Uncharacterized protein</fullName>
    </submittedName>
</protein>
<dbReference type="HOGENOM" id="CLU_164006_0_0_6"/>
<evidence type="ECO:0000313" key="1">
    <source>
        <dbReference type="EMBL" id="AHG75451.1"/>
    </source>
</evidence>
<dbReference type="KEGG" id="mvi:X808_9280"/>
<dbReference type="AlphaFoldDB" id="W0QA77"/>
<dbReference type="eggNOG" id="ENOG5032W5K">
    <property type="taxonomic scope" value="Bacteria"/>
</dbReference>
<dbReference type="Proteomes" id="UP000066995">
    <property type="component" value="Chromosome"/>
</dbReference>
<dbReference type="InterPro" id="IPR020288">
    <property type="entry name" value="Sheath_initiator"/>
</dbReference>
<proteinExistence type="predicted"/>
<accession>W0QA77</accession>
<gene>
    <name evidence="1" type="ORF">X808_9280</name>
</gene>
<keyword evidence="2" id="KW-1185">Reference proteome</keyword>
<organism evidence="1 2">
    <name type="scientific">Mannheimia varigena USDA-ARS-USMARC-1296</name>
    <dbReference type="NCBI Taxonomy" id="1433287"/>
    <lineage>
        <taxon>Bacteria</taxon>
        <taxon>Pseudomonadati</taxon>
        <taxon>Pseudomonadota</taxon>
        <taxon>Gammaproteobacteria</taxon>
        <taxon>Pasteurellales</taxon>
        <taxon>Pasteurellaceae</taxon>
        <taxon>Mannheimia</taxon>
    </lineage>
</organism>
<sequence>MYMTTLFLHPNTWDLCLDDEGNIAYVKDPYAKAQDVASGIKLFKGELYYDTTQGIPYFDETLGKKQSLALYQYRLEQAALRVKGVTSAKANIESGASREVAGSVTFTDEQNRQMSVKL</sequence>
<dbReference type="EMBL" id="CP006943">
    <property type="protein sequence ID" value="AHG75451.1"/>
    <property type="molecule type" value="Genomic_DNA"/>
</dbReference>